<organism evidence="2 3">
    <name type="scientific">Coilia grayii</name>
    <name type="common">Gray's grenadier anchovy</name>
    <dbReference type="NCBI Taxonomy" id="363190"/>
    <lineage>
        <taxon>Eukaryota</taxon>
        <taxon>Metazoa</taxon>
        <taxon>Chordata</taxon>
        <taxon>Craniata</taxon>
        <taxon>Vertebrata</taxon>
        <taxon>Euteleostomi</taxon>
        <taxon>Actinopterygii</taxon>
        <taxon>Neopterygii</taxon>
        <taxon>Teleostei</taxon>
        <taxon>Clupei</taxon>
        <taxon>Clupeiformes</taxon>
        <taxon>Clupeoidei</taxon>
        <taxon>Engraulidae</taxon>
        <taxon>Coilinae</taxon>
        <taxon>Coilia</taxon>
    </lineage>
</organism>
<dbReference type="PANTHER" id="PTHR14944">
    <property type="entry name" value="RPA-RELATED PROTEIN RADX"/>
    <property type="match status" value="1"/>
</dbReference>
<proteinExistence type="predicted"/>
<evidence type="ECO:0000256" key="1">
    <source>
        <dbReference type="SAM" id="MobiDB-lite"/>
    </source>
</evidence>
<dbReference type="Proteomes" id="UP001591681">
    <property type="component" value="Unassembled WGS sequence"/>
</dbReference>
<reference evidence="2 3" key="1">
    <citation type="submission" date="2024-09" db="EMBL/GenBank/DDBJ databases">
        <title>A chromosome-level genome assembly of Gray's grenadier anchovy, Coilia grayii.</title>
        <authorList>
            <person name="Fu Z."/>
        </authorList>
    </citation>
    <scope>NUCLEOTIDE SEQUENCE [LARGE SCALE GENOMIC DNA]</scope>
    <source>
        <strain evidence="2">G4</strain>
        <tissue evidence="2">Muscle</tissue>
    </source>
</reference>
<evidence type="ECO:0000313" key="2">
    <source>
        <dbReference type="EMBL" id="KAL2098234.1"/>
    </source>
</evidence>
<feature type="region of interest" description="Disordered" evidence="1">
    <location>
        <begin position="546"/>
        <end position="598"/>
    </location>
</feature>
<sequence length="722" mass="82028">MASTTGSVEHPSCALERVLRKLSSKRLDTGQSRTCQEPLYVLSLDRYMRDTNFAVYFQKSINATDSLYDATLTDGDCKVRVSVEPRLNNLIEKNIFRCGSTIKNVELYVEENTENGSTDILVTNLEVDQLSDQDAALRALSGVNVKTLPWWSGVEPSPLPLRSRRGTYLPLWNDNDFIGDMWRDRPPEDARERSRTSRAPVALREVRQRFLTDGSLIRGDIRVRILKKSRLMHYGKAEQNCLYPYRAEMQVADASASVTAVLWNSMCVEWYRRLHPGMVLHLSHFRVRESFSHRTGQNPERDIEISLNSSRPGAIISIVSPASPEWCLPGVPHHFCKGTDLQSSPHGRICDVVGLIIFVGRPECIQNKDGKMDNFRWIQLEDGTSEQPIMVKLYSTSQPDVHSTIQPMAVFVCTRLQLVKGSTQFYYLTNTQYTQLYCTGTGRPLTIPYKGIRRFRQFLHWLDQIDESDVMNRSVVGGYFIYPPPPSTLRSFIEEWKEQAGLLSGQELKLLCEKLHYRESQRFCVQCTIGTVEYHHQDDTHLSFLSSSSLTAPTSPGDPLQTKRSTPRAQKRPNPITAGTPRKRRCLPSSDPEEVSESDLSLFDSALEFLIGDEKDLDAASNDEDSDNDSFFSADTSPVWSFSLSHAAMETIPRSFCFRRRHVQASATGLQPSSFHKLLPFEELESFSSAKFYHGHYTLQLRGIVTVHALGQQSRNFERQSL</sequence>
<evidence type="ECO:0000313" key="3">
    <source>
        <dbReference type="Proteomes" id="UP001591681"/>
    </source>
</evidence>
<dbReference type="Gene3D" id="2.40.50.140">
    <property type="entry name" value="Nucleic acid-binding proteins"/>
    <property type="match status" value="2"/>
</dbReference>
<dbReference type="PANTHER" id="PTHR14944:SF3">
    <property type="entry name" value="SI:CH73-71D17.2"/>
    <property type="match status" value="1"/>
</dbReference>
<dbReference type="Pfam" id="PF17659">
    <property type="entry name" value="RADX"/>
    <property type="match status" value="1"/>
</dbReference>
<comment type="caution">
    <text evidence="2">The sequence shown here is derived from an EMBL/GenBank/DDBJ whole genome shotgun (WGS) entry which is preliminary data.</text>
</comment>
<dbReference type="InterPro" id="IPR040893">
    <property type="entry name" value="RADX"/>
</dbReference>
<keyword evidence="3" id="KW-1185">Reference proteome</keyword>
<name>A0ABD1KGA0_9TELE</name>
<dbReference type="EMBL" id="JBHFQA010000006">
    <property type="protein sequence ID" value="KAL2098234.1"/>
    <property type="molecule type" value="Genomic_DNA"/>
</dbReference>
<accession>A0ABD1KGA0</accession>
<protein>
    <submittedName>
        <fullName evidence="2">Uncharacterized protein</fullName>
    </submittedName>
</protein>
<dbReference type="InterPro" id="IPR012340">
    <property type="entry name" value="NA-bd_OB-fold"/>
</dbReference>
<dbReference type="AlphaFoldDB" id="A0ABD1KGA0"/>
<gene>
    <name evidence="2" type="ORF">ACEWY4_007441</name>
</gene>